<keyword evidence="6" id="KW-1185">Reference proteome</keyword>
<comment type="similarity">
    <text evidence="2">Belongs to the TlyA family.</text>
</comment>
<dbReference type="SMART" id="SM00363">
    <property type="entry name" value="S4"/>
    <property type="match status" value="1"/>
</dbReference>
<dbReference type="InterPro" id="IPR036986">
    <property type="entry name" value="S4_RNA-bd_sf"/>
</dbReference>
<organism evidence="5 6">
    <name type="scientific">Stappia albiluteola</name>
    <dbReference type="NCBI Taxonomy" id="2758565"/>
    <lineage>
        <taxon>Bacteria</taxon>
        <taxon>Pseudomonadati</taxon>
        <taxon>Pseudomonadota</taxon>
        <taxon>Alphaproteobacteria</taxon>
        <taxon>Hyphomicrobiales</taxon>
        <taxon>Stappiaceae</taxon>
        <taxon>Stappia</taxon>
    </lineage>
</organism>
<name>A0A839AA84_9HYPH</name>
<dbReference type="SUPFAM" id="SSF53335">
    <property type="entry name" value="S-adenosyl-L-methionine-dependent methyltransferases"/>
    <property type="match status" value="1"/>
</dbReference>
<dbReference type="GO" id="GO:0008168">
    <property type="term" value="F:methyltransferase activity"/>
    <property type="evidence" value="ECO:0007669"/>
    <property type="project" value="UniProtKB-KW"/>
</dbReference>
<feature type="domain" description="RNA-binding S4" evidence="4">
    <location>
        <begin position="5"/>
        <end position="63"/>
    </location>
</feature>
<dbReference type="SUPFAM" id="SSF55174">
    <property type="entry name" value="Alpha-L RNA-binding motif"/>
    <property type="match status" value="1"/>
</dbReference>
<gene>
    <name evidence="5" type="ORF">H2509_04235</name>
</gene>
<dbReference type="AlphaFoldDB" id="A0A839AA84"/>
<dbReference type="InterPro" id="IPR002942">
    <property type="entry name" value="S4_RNA-bd"/>
</dbReference>
<dbReference type="CDD" id="cd00165">
    <property type="entry name" value="S4"/>
    <property type="match status" value="1"/>
</dbReference>
<dbReference type="Pfam" id="PF01728">
    <property type="entry name" value="FtsJ"/>
    <property type="match status" value="1"/>
</dbReference>
<dbReference type="InterPro" id="IPR047048">
    <property type="entry name" value="TlyA"/>
</dbReference>
<protein>
    <submittedName>
        <fullName evidence="5">TlyA family RNA methyltransferase</fullName>
    </submittedName>
</protein>
<dbReference type="GO" id="GO:0032259">
    <property type="term" value="P:methylation"/>
    <property type="evidence" value="ECO:0007669"/>
    <property type="project" value="UniProtKB-KW"/>
</dbReference>
<dbReference type="PROSITE" id="PS50889">
    <property type="entry name" value="S4"/>
    <property type="match status" value="1"/>
</dbReference>
<evidence type="ECO:0000313" key="6">
    <source>
        <dbReference type="Proteomes" id="UP000541109"/>
    </source>
</evidence>
<proteinExistence type="inferred from homology"/>
<dbReference type="NCBIfam" id="TIGR00478">
    <property type="entry name" value="tly"/>
    <property type="match status" value="1"/>
</dbReference>
<reference evidence="5 6" key="1">
    <citation type="submission" date="2020-07" db="EMBL/GenBank/DDBJ databases">
        <title>Stappia sp., F7233, whole genome shotgun sequencing project.</title>
        <authorList>
            <person name="Jiang S."/>
            <person name="Liu Z.W."/>
            <person name="Du Z.J."/>
        </authorList>
    </citation>
    <scope>NUCLEOTIDE SEQUENCE [LARGE SCALE GENOMIC DNA]</scope>
    <source>
        <strain evidence="5 6">F7233</strain>
    </source>
</reference>
<dbReference type="Pfam" id="PF01479">
    <property type="entry name" value="S4"/>
    <property type="match status" value="1"/>
</dbReference>
<dbReference type="PANTHER" id="PTHR32319">
    <property type="entry name" value="BACTERIAL HEMOLYSIN-LIKE PROTEIN"/>
    <property type="match status" value="1"/>
</dbReference>
<dbReference type="InterPro" id="IPR029063">
    <property type="entry name" value="SAM-dependent_MTases_sf"/>
</dbReference>
<keyword evidence="1 3" id="KW-0694">RNA-binding</keyword>
<accession>A0A839AA84</accession>
<dbReference type="EMBL" id="JACFXV010000042">
    <property type="protein sequence ID" value="MBA5776331.1"/>
    <property type="molecule type" value="Genomic_DNA"/>
</dbReference>
<evidence type="ECO:0000256" key="1">
    <source>
        <dbReference type="ARBA" id="ARBA00022884"/>
    </source>
</evidence>
<evidence type="ECO:0000256" key="3">
    <source>
        <dbReference type="PROSITE-ProRule" id="PRU00182"/>
    </source>
</evidence>
<dbReference type="Gene3D" id="3.40.50.150">
    <property type="entry name" value="Vaccinia Virus protein VP39"/>
    <property type="match status" value="1"/>
</dbReference>
<sequence length="247" mass="25738">MSNRERIDQLLVARGLAESRARARDAILRGAVAIDGNPVAKPGQLVASDVLITVDDPAAAYVSRAALKLVAGLDRFSFDVRDLIALDVGASTGGFTQVLLERGAARVHAIDVGHDQLHAKVASDPRVRRRDGLNARALTLADLDGDHPQAVVCDVSFISLTIALPPALDLAAPGALGLFLVKPQFEAGRNALGKGGIVAPDIAEETSLRISGWLGAYPGWSVLGLEPSPIAGGDGNREWLLGALKAG</sequence>
<evidence type="ECO:0000256" key="2">
    <source>
        <dbReference type="ARBA" id="ARBA00029460"/>
    </source>
</evidence>
<dbReference type="PANTHER" id="PTHR32319:SF0">
    <property type="entry name" value="BACTERIAL HEMOLYSIN-LIKE PROTEIN"/>
    <property type="match status" value="1"/>
</dbReference>
<dbReference type="CDD" id="cd02440">
    <property type="entry name" value="AdoMet_MTases"/>
    <property type="match status" value="1"/>
</dbReference>
<evidence type="ECO:0000313" key="5">
    <source>
        <dbReference type="EMBL" id="MBA5776331.1"/>
    </source>
</evidence>
<dbReference type="InterPro" id="IPR004538">
    <property type="entry name" value="Hemolysin_A/TlyA"/>
</dbReference>
<dbReference type="Gene3D" id="3.10.290.10">
    <property type="entry name" value="RNA-binding S4 domain"/>
    <property type="match status" value="1"/>
</dbReference>
<evidence type="ECO:0000259" key="4">
    <source>
        <dbReference type="SMART" id="SM00363"/>
    </source>
</evidence>
<dbReference type="RefSeq" id="WP_182162636.1">
    <property type="nucleotide sequence ID" value="NZ_JACFXV010000042.1"/>
</dbReference>
<dbReference type="GO" id="GO:0003723">
    <property type="term" value="F:RNA binding"/>
    <property type="evidence" value="ECO:0007669"/>
    <property type="project" value="UniProtKB-KW"/>
</dbReference>
<dbReference type="InterPro" id="IPR002877">
    <property type="entry name" value="RNA_MeTrfase_FtsJ_dom"/>
</dbReference>
<dbReference type="PIRSF" id="PIRSF005578">
    <property type="entry name" value="TlyA"/>
    <property type="match status" value="1"/>
</dbReference>
<comment type="caution">
    <text evidence="5">The sequence shown here is derived from an EMBL/GenBank/DDBJ whole genome shotgun (WGS) entry which is preliminary data.</text>
</comment>
<keyword evidence="5" id="KW-0489">Methyltransferase</keyword>
<dbReference type="Proteomes" id="UP000541109">
    <property type="component" value="Unassembled WGS sequence"/>
</dbReference>
<keyword evidence="5" id="KW-0808">Transferase</keyword>